<feature type="compositionally biased region" description="Basic and acidic residues" evidence="3">
    <location>
        <begin position="94"/>
        <end position="116"/>
    </location>
</feature>
<feature type="compositionally biased region" description="Basic and acidic residues" evidence="3">
    <location>
        <begin position="162"/>
        <end position="178"/>
    </location>
</feature>
<proteinExistence type="inferred from homology"/>
<dbReference type="SMART" id="SM00153">
    <property type="entry name" value="VHP"/>
    <property type="match status" value="1"/>
</dbReference>
<feature type="compositionally biased region" description="Polar residues" evidence="3">
    <location>
        <begin position="270"/>
        <end position="279"/>
    </location>
</feature>
<evidence type="ECO:0000313" key="6">
    <source>
        <dbReference type="Proteomes" id="UP000694546"/>
    </source>
</evidence>
<dbReference type="CDD" id="cd11293">
    <property type="entry name" value="gelsolin_S4_like"/>
    <property type="match status" value="1"/>
</dbReference>
<dbReference type="Gene3D" id="3.40.20.10">
    <property type="entry name" value="Severin"/>
    <property type="match status" value="5"/>
</dbReference>
<dbReference type="Ensembl" id="ENSGMOT00000005412.2">
    <property type="protein sequence ID" value="ENSGMOP00000005254.2"/>
    <property type="gene ID" value="ENSGMOG00000004946.2"/>
</dbReference>
<feature type="compositionally biased region" description="Acidic residues" evidence="3">
    <location>
        <begin position="234"/>
        <end position="243"/>
    </location>
</feature>
<protein>
    <recommendedName>
        <fullName evidence="4">HP domain-containing protein</fullName>
    </recommendedName>
</protein>
<dbReference type="Gene3D" id="1.10.950.10">
    <property type="entry name" value="Villin headpiece domain"/>
    <property type="match status" value="1"/>
</dbReference>
<evidence type="ECO:0000313" key="5">
    <source>
        <dbReference type="Ensembl" id="ENSGMOP00000005254.2"/>
    </source>
</evidence>
<gene>
    <name evidence="5" type="primary">svild</name>
</gene>
<dbReference type="GO" id="GO:0051016">
    <property type="term" value="P:barbed-end actin filament capping"/>
    <property type="evidence" value="ECO:0007669"/>
    <property type="project" value="TreeGrafter"/>
</dbReference>
<keyword evidence="2" id="KW-0009">Actin-binding</keyword>
<organism evidence="5 6">
    <name type="scientific">Gadus morhua</name>
    <name type="common">Atlantic cod</name>
    <dbReference type="NCBI Taxonomy" id="8049"/>
    <lineage>
        <taxon>Eukaryota</taxon>
        <taxon>Metazoa</taxon>
        <taxon>Chordata</taxon>
        <taxon>Craniata</taxon>
        <taxon>Vertebrata</taxon>
        <taxon>Euteleostomi</taxon>
        <taxon>Actinopterygii</taxon>
        <taxon>Neopterygii</taxon>
        <taxon>Teleostei</taxon>
        <taxon>Neoteleostei</taxon>
        <taxon>Acanthomorphata</taxon>
        <taxon>Zeiogadaria</taxon>
        <taxon>Gadariae</taxon>
        <taxon>Gadiformes</taxon>
        <taxon>Gadoidei</taxon>
        <taxon>Gadidae</taxon>
        <taxon>Gadus</taxon>
    </lineage>
</organism>
<dbReference type="Pfam" id="PF02209">
    <property type="entry name" value="VHP"/>
    <property type="match status" value="1"/>
</dbReference>
<dbReference type="GO" id="GO:0051015">
    <property type="term" value="F:actin filament binding"/>
    <property type="evidence" value="ECO:0007669"/>
    <property type="project" value="InterPro"/>
</dbReference>
<feature type="region of interest" description="Disordered" evidence="3">
    <location>
        <begin position="162"/>
        <end position="281"/>
    </location>
</feature>
<dbReference type="SUPFAM" id="SSF55753">
    <property type="entry name" value="Actin depolymerizing proteins"/>
    <property type="match status" value="5"/>
</dbReference>
<dbReference type="PANTHER" id="PTHR11977:SF87">
    <property type="entry name" value="SUPERVILLIN ISOFORM X1"/>
    <property type="match status" value="1"/>
</dbReference>
<keyword evidence="6" id="KW-1185">Reference proteome</keyword>
<dbReference type="SMART" id="SM00262">
    <property type="entry name" value="GEL"/>
    <property type="match status" value="3"/>
</dbReference>
<reference evidence="5" key="1">
    <citation type="submission" date="2025-08" db="UniProtKB">
        <authorList>
            <consortium name="Ensembl"/>
        </authorList>
    </citation>
    <scope>IDENTIFICATION</scope>
</reference>
<dbReference type="PRINTS" id="PR00597">
    <property type="entry name" value="GELSOLIN"/>
</dbReference>
<feature type="compositionally biased region" description="Basic and acidic residues" evidence="3">
    <location>
        <begin position="50"/>
        <end position="70"/>
    </location>
</feature>
<dbReference type="GO" id="GO:0008154">
    <property type="term" value="P:actin polymerization or depolymerization"/>
    <property type="evidence" value="ECO:0007669"/>
    <property type="project" value="TreeGrafter"/>
</dbReference>
<dbReference type="InterPro" id="IPR003128">
    <property type="entry name" value="Villin_headpiece"/>
</dbReference>
<dbReference type="SUPFAM" id="SSF47050">
    <property type="entry name" value="VHP, Villin headpiece domain"/>
    <property type="match status" value="1"/>
</dbReference>
<feature type="compositionally biased region" description="Basic and acidic residues" evidence="3">
    <location>
        <begin position="390"/>
        <end position="399"/>
    </location>
</feature>
<feature type="region of interest" description="Disordered" evidence="3">
    <location>
        <begin position="41"/>
        <end position="116"/>
    </location>
</feature>
<evidence type="ECO:0000256" key="3">
    <source>
        <dbReference type="SAM" id="MobiDB-lite"/>
    </source>
</evidence>
<dbReference type="Pfam" id="PF00626">
    <property type="entry name" value="Gelsolin"/>
    <property type="match status" value="1"/>
</dbReference>
<reference evidence="5" key="2">
    <citation type="submission" date="2025-09" db="UniProtKB">
        <authorList>
            <consortium name="Ensembl"/>
        </authorList>
    </citation>
    <scope>IDENTIFICATION</scope>
</reference>
<dbReference type="InterPro" id="IPR029006">
    <property type="entry name" value="ADF-H/Gelsolin-like_dom_sf"/>
</dbReference>
<dbReference type="PROSITE" id="PS51089">
    <property type="entry name" value="HP"/>
    <property type="match status" value="1"/>
</dbReference>
<feature type="domain" description="HP" evidence="4">
    <location>
        <begin position="1272"/>
        <end position="1335"/>
    </location>
</feature>
<accession>A0A8C4Z1B4</accession>
<dbReference type="InterPro" id="IPR036886">
    <property type="entry name" value="Villin_headpiece_dom_sf"/>
</dbReference>
<dbReference type="Proteomes" id="UP000694546">
    <property type="component" value="Chromosome 18"/>
</dbReference>
<dbReference type="CDD" id="cd11289">
    <property type="entry name" value="gelsolin_S2_like"/>
    <property type="match status" value="1"/>
</dbReference>
<feature type="compositionally biased region" description="Low complexity" evidence="3">
    <location>
        <begin position="181"/>
        <end position="194"/>
    </location>
</feature>
<evidence type="ECO:0000256" key="1">
    <source>
        <dbReference type="ARBA" id="ARBA00008418"/>
    </source>
</evidence>
<dbReference type="InterPro" id="IPR007123">
    <property type="entry name" value="Gelsolin-like_dom"/>
</dbReference>
<dbReference type="InterPro" id="IPR007122">
    <property type="entry name" value="Villin/Gelsolin"/>
</dbReference>
<dbReference type="GeneTree" id="ENSGT00940000166361"/>
<evidence type="ECO:0000256" key="2">
    <source>
        <dbReference type="ARBA" id="ARBA00023203"/>
    </source>
</evidence>
<dbReference type="GO" id="GO:0005546">
    <property type="term" value="F:phosphatidylinositol-4,5-bisphosphate binding"/>
    <property type="evidence" value="ECO:0007669"/>
    <property type="project" value="TreeGrafter"/>
</dbReference>
<dbReference type="GO" id="GO:0015629">
    <property type="term" value="C:actin cytoskeleton"/>
    <property type="evidence" value="ECO:0007669"/>
    <property type="project" value="TreeGrafter"/>
</dbReference>
<dbReference type="GO" id="GO:0051014">
    <property type="term" value="P:actin filament severing"/>
    <property type="evidence" value="ECO:0007669"/>
    <property type="project" value="TreeGrafter"/>
</dbReference>
<sequence length="1335" mass="148478">MEGVDTLQSSTLETKADRIARYKAERRKALAERYGNMEDCTPKYTRRERKAPEPSEIHFSMGKDAEKLEISESEQSYSRSAHRGKATEPAGRLPIEKGLHLDATEEGRKDDQSKRVDILTTSLTPAVKEAGWQDNAQNGKQSLYDKKVVTLEIFRHTMQRYQHEDPISDQTDVLHKDTPCSSSSSSISSSSSSSLQRQDSGPRGIRGILKKSRSTSLDGRVEEEEESSYSGGSVEEEEEEEELGSASLDESFEEKTPSASEDGEELDSSLDGSQGSALKQRSAPEVLVWPAVVGQTVLRTKVEPRWAAHCTFLLCGHQKSSADVETKVSLADRMKVLQEKEEQWKSRGKGAANDSRQFTVAGRMAKKGLVSKDDSPRIQPKKATATPVKPQEDISTRTGAKVEGDKRLDKLESFLDKLHNKGGDHGKASTIEVTAETEKEVMTLDDEETFGRFYKTASSLDSGVVVADIDLSLIQSDTPILTSATAEHRRAMRPARRTKGSRNPLRALAARADLRQGYTEQRLNVASVETRRIQVERMSKHSNLADAALAGLASKENFRKVSLRSVKSTEVVTNNSTLPFHKLMLIRIKGRRHVQVRLVEPVASSLNSGDCFLLLTAKHCFMWSGEFANVIEKAKTSEMASFVQAKRDLGCKAPQVTTLEEGINTDSRTAKEFWSLLGGKTKYRGAGEPEEDEDYESGVLDSNGVYRLHGDKLVPDQDAWASIPSTYNTYEVYVWTGKDVPLGERKVAVKLGKQLHAGAYDYTTCRVNPLDSCSLNTDVALQGKGRPSWSLFGRLSEHNETALFREKFLDWAERKKEEPAAAEEVKVRGESGLQPLAAGALLAGEPEPLRCPLEGVDVRRGRGMVRTEDGRQAELATVGVDAWHIREHGEEALDGEGEVPGQLHEGDAYVIRWRYSVTTVVGKRQKPGELSSGAAGRERSACFFWQGRQSSVSEKGTSALMTVELGSHRGAQVLVSQGKEPPCFLQLFQGGLVIHRGSREEAACHTGAWRLFCVRGEAEVEASLVEVDCRCASLRSRASLVLLGAHRGRLYLWHGCKAQPGARLVAGRAVEELNQRCAKELGLTSGNKVEVEEVEEGAEPAEFWKALGQQDKKAYDCMLQDPGKYNYTPRLFWLDASSGLFRGEEQLSPTRVPEGVMAMPFLQENLYSAQQPALFLLDNRMEVYLWQGRNPDDTALAGSAKMRWDSQRKCAMETVLQYCKEKNPRRPPLAYLVMAGCEPLTFTNIFPYWEKDPSVGEGSRSKVVLVKEVLSKLSKEQYSIEELTRKPLPEGVDPLRLEDYLADHDFKVLLEMSRVEFNALPSWKQRNLKKNKDLF</sequence>
<name>A0A8C4Z1B4_GADMO</name>
<comment type="similarity">
    <text evidence="1">Belongs to the villin/gelsolin family.</text>
</comment>
<evidence type="ECO:0000259" key="4">
    <source>
        <dbReference type="PROSITE" id="PS51089"/>
    </source>
</evidence>
<feature type="region of interest" description="Disordered" evidence="3">
    <location>
        <begin position="369"/>
        <end position="399"/>
    </location>
</feature>
<dbReference type="GO" id="GO:0005737">
    <property type="term" value="C:cytoplasm"/>
    <property type="evidence" value="ECO:0007669"/>
    <property type="project" value="TreeGrafter"/>
</dbReference>
<dbReference type="PANTHER" id="PTHR11977">
    <property type="entry name" value="VILLIN"/>
    <property type="match status" value="1"/>
</dbReference>